<dbReference type="EMBL" id="BLYJ01000014">
    <property type="protein sequence ID" value="GFO88169.1"/>
    <property type="molecule type" value="Genomic_DNA"/>
</dbReference>
<sequence length="119" mass="13324">MAQELIRHNVLSLDFWQDTVTYAGSVMPTGTIGCAVLNIPDETIAQLDAPCMTLNLLLTGIGAKNVDRQLLPKAQEAGQTIIHALHDVQPFSRLDRKQFEDYLMQAFSEEAFTELNEYL</sequence>
<reference evidence="1 2" key="1">
    <citation type="submission" date="2020-06" db="EMBL/GenBank/DDBJ databases">
        <title>Characterization of fructooligosaccharide metabolism and fructooligosaccharide-degrading enzymes in human commensal butyrate producers.</title>
        <authorList>
            <person name="Tanno H."/>
            <person name="Fujii T."/>
            <person name="Hirano K."/>
            <person name="Maeno S."/>
            <person name="Tonozuka T."/>
            <person name="Sakamoto M."/>
            <person name="Ohkuma M."/>
            <person name="Tochio T."/>
            <person name="Endo A."/>
        </authorList>
    </citation>
    <scope>NUCLEOTIDE SEQUENCE [LARGE SCALE GENOMIC DNA]</scope>
    <source>
        <strain evidence="1 2">JCM 31056</strain>
    </source>
</reference>
<evidence type="ECO:0000313" key="2">
    <source>
        <dbReference type="Proteomes" id="UP000620147"/>
    </source>
</evidence>
<accession>A0ABQ1DZM3</accession>
<dbReference type="PROSITE" id="PS51257">
    <property type="entry name" value="PROKAR_LIPOPROTEIN"/>
    <property type="match status" value="1"/>
</dbReference>
<name>A0ABQ1DZM3_9FIRM</name>
<proteinExistence type="predicted"/>
<protein>
    <submittedName>
        <fullName evidence="1">Uncharacterized protein</fullName>
    </submittedName>
</protein>
<organism evidence="1 2">
    <name type="scientific">Butyricicoccus faecihominis</name>
    <dbReference type="NCBI Taxonomy" id="1712515"/>
    <lineage>
        <taxon>Bacteria</taxon>
        <taxon>Bacillati</taxon>
        <taxon>Bacillota</taxon>
        <taxon>Clostridia</taxon>
        <taxon>Eubacteriales</taxon>
        <taxon>Butyricicoccaceae</taxon>
        <taxon>Butyricicoccus</taxon>
    </lineage>
</organism>
<gene>
    <name evidence="1" type="ORF">BUFA31_13330</name>
</gene>
<evidence type="ECO:0000313" key="1">
    <source>
        <dbReference type="EMBL" id="GFO88169.1"/>
    </source>
</evidence>
<comment type="caution">
    <text evidence="1">The sequence shown here is derived from an EMBL/GenBank/DDBJ whole genome shotgun (WGS) entry which is preliminary data.</text>
</comment>
<keyword evidence="2" id="KW-1185">Reference proteome</keyword>
<dbReference type="Proteomes" id="UP000620147">
    <property type="component" value="Unassembled WGS sequence"/>
</dbReference>
<dbReference type="RefSeq" id="WP_243183922.1">
    <property type="nucleotide sequence ID" value="NZ_BLYJ01000014.1"/>
</dbReference>